<organism evidence="1 2">
    <name type="scientific">Tetradesmus obliquus</name>
    <name type="common">Green alga</name>
    <name type="synonym">Acutodesmus obliquus</name>
    <dbReference type="NCBI Taxonomy" id="3088"/>
    <lineage>
        <taxon>Eukaryota</taxon>
        <taxon>Viridiplantae</taxon>
        <taxon>Chlorophyta</taxon>
        <taxon>core chlorophytes</taxon>
        <taxon>Chlorophyceae</taxon>
        <taxon>CS clade</taxon>
        <taxon>Sphaeropleales</taxon>
        <taxon>Scenedesmaceae</taxon>
        <taxon>Tetradesmus</taxon>
    </lineage>
</organism>
<proteinExistence type="predicted"/>
<reference evidence="1 2" key="1">
    <citation type="submission" date="2016-10" db="EMBL/GenBank/DDBJ databases">
        <authorList>
            <person name="Cai Z."/>
        </authorList>
    </citation>
    <scope>NUCLEOTIDE SEQUENCE [LARGE SCALE GENOMIC DNA]</scope>
</reference>
<protein>
    <submittedName>
        <fullName evidence="1">Uncharacterized protein</fullName>
    </submittedName>
</protein>
<evidence type="ECO:0000313" key="2">
    <source>
        <dbReference type="Proteomes" id="UP000256970"/>
    </source>
</evidence>
<evidence type="ECO:0000313" key="1">
    <source>
        <dbReference type="EMBL" id="SZX69066.1"/>
    </source>
</evidence>
<gene>
    <name evidence="1" type="ORF">BQ4739_LOCUS9370</name>
</gene>
<dbReference type="Proteomes" id="UP000256970">
    <property type="component" value="Unassembled WGS sequence"/>
</dbReference>
<sequence>MYTEPNSTPQCGGATACSTTRVVQCLPRTAVDCPTPYILKVFRSSGAGPATAPDLVECRVPRSSCDLTAAGMTAASPNAGIYSIAVRVGATIDGCVAAGTTVCPSGYPIAGYNAAGELQGCR</sequence>
<keyword evidence="2" id="KW-1185">Reference proteome</keyword>
<dbReference type="AlphaFoldDB" id="A0A383VXC4"/>
<accession>A0A383VXC4</accession>
<dbReference type="EMBL" id="FNXT01000898">
    <property type="protein sequence ID" value="SZX69066.1"/>
    <property type="molecule type" value="Genomic_DNA"/>
</dbReference>
<name>A0A383VXC4_TETOB</name>